<dbReference type="InterPro" id="IPR012495">
    <property type="entry name" value="TadE-like_dom"/>
</dbReference>
<proteinExistence type="predicted"/>
<dbReference type="EMBL" id="CP062789">
    <property type="protein sequence ID" value="QOK24171.1"/>
    <property type="molecule type" value="Genomic_DNA"/>
</dbReference>
<keyword evidence="1" id="KW-0472">Membrane</keyword>
<feature type="transmembrane region" description="Helical" evidence="1">
    <location>
        <begin position="12"/>
        <end position="30"/>
    </location>
</feature>
<gene>
    <name evidence="3" type="ORF">IGS73_07380</name>
</gene>
<evidence type="ECO:0000313" key="3">
    <source>
        <dbReference type="EMBL" id="QOK24171.1"/>
    </source>
</evidence>
<keyword evidence="1" id="KW-1133">Transmembrane helix</keyword>
<dbReference type="AlphaFoldDB" id="A0A7L9J3H5"/>
<dbReference type="Proteomes" id="UP000593998">
    <property type="component" value="Chromosome"/>
</dbReference>
<keyword evidence="1" id="KW-0812">Transmembrane</keyword>
<sequence length="139" mass="13838">MRLTNDDGSATVELAILAPALLLALCVVIMGGRIMIASNAAESVSGSSARAASLARTPGEATAAAQRVASADLARQGLKCAGGGPSVSTDTSNWSGRPASVTVQVTCEVALSDIGMPGLPGSRTITATATSPVDVWRGQ</sequence>
<protein>
    <submittedName>
        <fullName evidence="3">Pilus assembly protein</fullName>
    </submittedName>
</protein>
<feature type="domain" description="TadE-like" evidence="2">
    <location>
        <begin position="8"/>
        <end position="50"/>
    </location>
</feature>
<name>A0A7L9J3H5_9MICO</name>
<reference evidence="3 4" key="1">
    <citation type="submission" date="2020-10" db="EMBL/GenBank/DDBJ databases">
        <title>Janibacter indicus TT2 genome sequence.</title>
        <authorList>
            <person name="Lee K."/>
            <person name="Ganzorig M."/>
        </authorList>
    </citation>
    <scope>NUCLEOTIDE SEQUENCE [LARGE SCALE GENOMIC DNA]</scope>
    <source>
        <strain evidence="3 4">TT2</strain>
    </source>
</reference>
<evidence type="ECO:0000313" key="4">
    <source>
        <dbReference type="Proteomes" id="UP000593998"/>
    </source>
</evidence>
<accession>A0A7L9J3H5</accession>
<dbReference type="RefSeq" id="WP_192912001.1">
    <property type="nucleotide sequence ID" value="NZ_CP062789.1"/>
</dbReference>
<organism evidence="3 4">
    <name type="scientific">Janibacter indicus</name>
    <dbReference type="NCBI Taxonomy" id="857417"/>
    <lineage>
        <taxon>Bacteria</taxon>
        <taxon>Bacillati</taxon>
        <taxon>Actinomycetota</taxon>
        <taxon>Actinomycetes</taxon>
        <taxon>Micrococcales</taxon>
        <taxon>Intrasporangiaceae</taxon>
        <taxon>Janibacter</taxon>
    </lineage>
</organism>
<dbReference type="Pfam" id="PF07811">
    <property type="entry name" value="TadE"/>
    <property type="match status" value="1"/>
</dbReference>
<evidence type="ECO:0000259" key="2">
    <source>
        <dbReference type="Pfam" id="PF07811"/>
    </source>
</evidence>
<evidence type="ECO:0000256" key="1">
    <source>
        <dbReference type="SAM" id="Phobius"/>
    </source>
</evidence>